<protein>
    <submittedName>
        <fullName evidence="1">SFRICE_023200</fullName>
    </submittedName>
</protein>
<reference evidence="1" key="1">
    <citation type="submission" date="2016-07" db="EMBL/GenBank/DDBJ databases">
        <authorList>
            <person name="Bretaudeau A."/>
        </authorList>
    </citation>
    <scope>NUCLEOTIDE SEQUENCE</scope>
    <source>
        <strain evidence="1">Rice</strain>
        <tissue evidence="1">Whole body</tissue>
    </source>
</reference>
<dbReference type="AlphaFoldDB" id="A0A2H1WCB8"/>
<dbReference type="EMBL" id="ODYU01007701">
    <property type="protein sequence ID" value="SOQ50725.1"/>
    <property type="molecule type" value="Genomic_DNA"/>
</dbReference>
<sequence>MKPVFRTSFLDSSVLECLLVFISNPIFSSYDPMLRTTGFTRASVHKAGEGTGCFLVIKSLILPLASPKAETLPQVIFFSCIVGAFTNIRVHTDHDIRTQNNNMWITQKVAPCGSQSNPLHIARQPVVRPTVMSILRSTSDPPQLRMGAMVIYYSCIIHINLPLESLYLLQKTASKSVACLTMI</sequence>
<name>A0A2H1WCB8_SPOFR</name>
<proteinExistence type="predicted"/>
<gene>
    <name evidence="1" type="ORF">SFRICE_023200</name>
</gene>
<organism evidence="1">
    <name type="scientific">Spodoptera frugiperda</name>
    <name type="common">Fall armyworm</name>
    <dbReference type="NCBI Taxonomy" id="7108"/>
    <lineage>
        <taxon>Eukaryota</taxon>
        <taxon>Metazoa</taxon>
        <taxon>Ecdysozoa</taxon>
        <taxon>Arthropoda</taxon>
        <taxon>Hexapoda</taxon>
        <taxon>Insecta</taxon>
        <taxon>Pterygota</taxon>
        <taxon>Neoptera</taxon>
        <taxon>Endopterygota</taxon>
        <taxon>Lepidoptera</taxon>
        <taxon>Glossata</taxon>
        <taxon>Ditrysia</taxon>
        <taxon>Noctuoidea</taxon>
        <taxon>Noctuidae</taxon>
        <taxon>Amphipyrinae</taxon>
        <taxon>Spodoptera</taxon>
    </lineage>
</organism>
<accession>A0A2H1WCB8</accession>
<evidence type="ECO:0000313" key="1">
    <source>
        <dbReference type="EMBL" id="SOQ50725.1"/>
    </source>
</evidence>